<keyword evidence="6 12" id="KW-0548">Nucleotidyltransferase</keyword>
<dbReference type="EC" id="2.7.7.7" evidence="3"/>
<dbReference type="InterPro" id="IPR011708">
    <property type="entry name" value="DNA_pol3_alpha_NTPase_dom"/>
</dbReference>
<dbReference type="GO" id="GO:0003887">
    <property type="term" value="F:DNA-directed DNA polymerase activity"/>
    <property type="evidence" value="ECO:0007669"/>
    <property type="project" value="UniProtKB-EC"/>
</dbReference>
<dbReference type="Gene3D" id="1.10.10.1600">
    <property type="entry name" value="Bacterial DNA polymerase III alpha subunit, thumb domain"/>
    <property type="match status" value="1"/>
</dbReference>
<keyword evidence="7" id="KW-0235">DNA replication</keyword>
<comment type="caution">
    <text evidence="12">The sequence shown here is derived from an EMBL/GenBank/DDBJ whole genome shotgun (WGS) entry which is preliminary data.</text>
</comment>
<evidence type="ECO:0000256" key="1">
    <source>
        <dbReference type="ARBA" id="ARBA00004496"/>
    </source>
</evidence>
<name>A0ABV9Q1S2_9BACL</name>
<dbReference type="Proteomes" id="UP001596002">
    <property type="component" value="Unassembled WGS sequence"/>
</dbReference>
<keyword evidence="13" id="KW-1185">Reference proteome</keyword>
<dbReference type="Pfam" id="PF17657">
    <property type="entry name" value="DNA_pol3_finger"/>
    <property type="match status" value="1"/>
</dbReference>
<dbReference type="PANTHER" id="PTHR32294:SF0">
    <property type="entry name" value="DNA POLYMERASE III SUBUNIT ALPHA"/>
    <property type="match status" value="1"/>
</dbReference>
<dbReference type="InterPro" id="IPR003141">
    <property type="entry name" value="Pol/His_phosphatase_N"/>
</dbReference>
<evidence type="ECO:0000256" key="4">
    <source>
        <dbReference type="ARBA" id="ARBA00019114"/>
    </source>
</evidence>
<evidence type="ECO:0000256" key="8">
    <source>
        <dbReference type="ARBA" id="ARBA00022932"/>
    </source>
</evidence>
<dbReference type="InterPro" id="IPR016195">
    <property type="entry name" value="Pol/histidinol_Pase-like"/>
</dbReference>
<dbReference type="InterPro" id="IPR012340">
    <property type="entry name" value="NA-bd_OB-fold"/>
</dbReference>
<dbReference type="InterPro" id="IPR004365">
    <property type="entry name" value="NA-bd_OB_tRNA"/>
</dbReference>
<dbReference type="RefSeq" id="WP_380025713.1">
    <property type="nucleotide sequence ID" value="NZ_JBHSHC010000088.1"/>
</dbReference>
<evidence type="ECO:0000256" key="9">
    <source>
        <dbReference type="ARBA" id="ARBA00025611"/>
    </source>
</evidence>
<reference evidence="13" key="1">
    <citation type="journal article" date="2019" name="Int. J. Syst. Evol. Microbiol.">
        <title>The Global Catalogue of Microorganisms (GCM) 10K type strain sequencing project: providing services to taxonomists for standard genome sequencing and annotation.</title>
        <authorList>
            <consortium name="The Broad Institute Genomics Platform"/>
            <consortium name="The Broad Institute Genome Sequencing Center for Infectious Disease"/>
            <person name="Wu L."/>
            <person name="Ma J."/>
        </authorList>
    </citation>
    <scope>NUCLEOTIDE SEQUENCE [LARGE SCALE GENOMIC DNA]</scope>
    <source>
        <strain evidence="13">WYCCWR 12678</strain>
    </source>
</reference>
<dbReference type="InterPro" id="IPR029460">
    <property type="entry name" value="DNAPol_HHH"/>
</dbReference>
<comment type="similarity">
    <text evidence="2">Belongs to the DNA polymerase type-C family. DnaE subfamily.</text>
</comment>
<dbReference type="InterPro" id="IPR004805">
    <property type="entry name" value="DnaE2/DnaE/PolC"/>
</dbReference>
<dbReference type="PANTHER" id="PTHR32294">
    <property type="entry name" value="DNA POLYMERASE III SUBUNIT ALPHA"/>
    <property type="match status" value="1"/>
</dbReference>
<dbReference type="InterPro" id="IPR041931">
    <property type="entry name" value="DNA_pol3_alpha_thumb_dom"/>
</dbReference>
<feature type="domain" description="Polymerase/histidinol phosphatase N-terminal" evidence="11">
    <location>
        <begin position="5"/>
        <end position="72"/>
    </location>
</feature>
<dbReference type="CDD" id="cd04485">
    <property type="entry name" value="DnaE_OBF"/>
    <property type="match status" value="1"/>
</dbReference>
<comment type="catalytic activity">
    <reaction evidence="10">
        <text>DNA(n) + a 2'-deoxyribonucleoside 5'-triphosphate = DNA(n+1) + diphosphate</text>
        <dbReference type="Rhea" id="RHEA:22508"/>
        <dbReference type="Rhea" id="RHEA-COMP:17339"/>
        <dbReference type="Rhea" id="RHEA-COMP:17340"/>
        <dbReference type="ChEBI" id="CHEBI:33019"/>
        <dbReference type="ChEBI" id="CHEBI:61560"/>
        <dbReference type="ChEBI" id="CHEBI:173112"/>
        <dbReference type="EC" id="2.7.7.7"/>
    </reaction>
</comment>
<dbReference type="SMART" id="SM00481">
    <property type="entry name" value="POLIIIAc"/>
    <property type="match status" value="1"/>
</dbReference>
<dbReference type="Gene3D" id="3.20.20.140">
    <property type="entry name" value="Metal-dependent hydrolases"/>
    <property type="match status" value="1"/>
</dbReference>
<evidence type="ECO:0000256" key="7">
    <source>
        <dbReference type="ARBA" id="ARBA00022705"/>
    </source>
</evidence>
<evidence type="ECO:0000313" key="12">
    <source>
        <dbReference type="EMBL" id="MFC4767789.1"/>
    </source>
</evidence>
<dbReference type="Gene3D" id="2.40.50.140">
    <property type="entry name" value="Nucleic acid-binding proteins"/>
    <property type="match status" value="1"/>
</dbReference>
<dbReference type="Pfam" id="PF14579">
    <property type="entry name" value="HHH_6"/>
    <property type="match status" value="1"/>
</dbReference>
<gene>
    <name evidence="12" type="ORF">ACFO8Q_10505</name>
</gene>
<dbReference type="Pfam" id="PF02811">
    <property type="entry name" value="PHP"/>
    <property type="match status" value="1"/>
</dbReference>
<evidence type="ECO:0000256" key="5">
    <source>
        <dbReference type="ARBA" id="ARBA00022679"/>
    </source>
</evidence>
<dbReference type="CDD" id="cd12113">
    <property type="entry name" value="PHP_PolIIIA_DnaE3"/>
    <property type="match status" value="1"/>
</dbReference>
<organism evidence="12 13">
    <name type="scientific">Effusibacillus consociatus</name>
    <dbReference type="NCBI Taxonomy" id="1117041"/>
    <lineage>
        <taxon>Bacteria</taxon>
        <taxon>Bacillati</taxon>
        <taxon>Bacillota</taxon>
        <taxon>Bacilli</taxon>
        <taxon>Bacillales</taxon>
        <taxon>Alicyclobacillaceae</taxon>
        <taxon>Effusibacillus</taxon>
    </lineage>
</organism>
<protein>
    <recommendedName>
        <fullName evidence="4">DNA polymerase III subunit alpha</fullName>
        <ecNumber evidence="3">2.7.7.7</ecNumber>
    </recommendedName>
</protein>
<keyword evidence="8" id="KW-0239">DNA-directed DNA polymerase</keyword>
<evidence type="ECO:0000256" key="10">
    <source>
        <dbReference type="ARBA" id="ARBA00049244"/>
    </source>
</evidence>
<dbReference type="NCBIfam" id="NF004226">
    <property type="entry name" value="PRK05673.1"/>
    <property type="match status" value="1"/>
</dbReference>
<comment type="function">
    <text evidence="9">DNA polymerase III is a complex, multichain enzyme responsible for most of the replicative synthesis in bacteria. This DNA polymerase also exhibits 3' to 5' exonuclease activity. The alpha chain is the DNA polymerase.</text>
</comment>
<evidence type="ECO:0000256" key="6">
    <source>
        <dbReference type="ARBA" id="ARBA00022695"/>
    </source>
</evidence>
<evidence type="ECO:0000256" key="3">
    <source>
        <dbReference type="ARBA" id="ARBA00012417"/>
    </source>
</evidence>
<dbReference type="Pfam" id="PF07733">
    <property type="entry name" value="DNA_pol3_alpha"/>
    <property type="match status" value="1"/>
</dbReference>
<dbReference type="NCBIfam" id="TIGR00594">
    <property type="entry name" value="polc"/>
    <property type="match status" value="1"/>
</dbReference>
<dbReference type="EMBL" id="JBHSHC010000088">
    <property type="protein sequence ID" value="MFC4767789.1"/>
    <property type="molecule type" value="Genomic_DNA"/>
</dbReference>
<dbReference type="Pfam" id="PF01336">
    <property type="entry name" value="tRNA_anti-codon"/>
    <property type="match status" value="1"/>
</dbReference>
<dbReference type="SUPFAM" id="SSF89550">
    <property type="entry name" value="PHP domain-like"/>
    <property type="match status" value="1"/>
</dbReference>
<keyword evidence="5 12" id="KW-0808">Transferase</keyword>
<evidence type="ECO:0000256" key="2">
    <source>
        <dbReference type="ARBA" id="ARBA00009496"/>
    </source>
</evidence>
<evidence type="ECO:0000259" key="11">
    <source>
        <dbReference type="SMART" id="SM00481"/>
    </source>
</evidence>
<dbReference type="Gene3D" id="1.10.150.870">
    <property type="match status" value="1"/>
</dbReference>
<evidence type="ECO:0000313" key="13">
    <source>
        <dbReference type="Proteomes" id="UP001596002"/>
    </source>
</evidence>
<dbReference type="InterPro" id="IPR004013">
    <property type="entry name" value="PHP_dom"/>
</dbReference>
<sequence>MSSFVHLHVHSEYSLLDGACRIDALLDRVQELNMTSIALTDHGVMHGAVEFYRKAKARGIHPIIGCEVYVARTSMQEKAGRQDKPYHLVLLAENETGYQNLLSIVSAAQLEGFYYKPRTDKAFLRAHNQGLIALSSCLGGEVANRVLQGDVAGARQAALEYRQIFGEDRFYIELQEHDLLEEKQINQHLVRIARELKIPLVATNDVHYIRREDAPVHDVLLCIQTGKNLQDEDRMRFPNDEFYLKSGEEMAERFRHLPEAILNTVKIAERCQLDLNLGAAHLPKFDFPEGYDENSYLELLCEQGLRERYGSPSEAVRERLQYELSVIRQMGFAGYFLVVWDFMKFAHENGISTGPGRGSAAGSLVAYVLRITDVDPIRYKLLFERFLNPERVSWPDIDIDFDYERRVEVIDYVTRKYGENRVAQIVTYGTMAARAAIRDVGRVMNLPLSEVDRVAKLVPHSLSMTIDKALAVEPNLQKMYEDQQSIRQLLDTARAIEGFPRHTSIHAAGVVISKEPLTRHVPLLRGAEGTVVTQYAMEDLETVGLLKMDFLGLRNLTIIDHTIEAVKQSRGVEIDFTRMDMEDPLTYELLARGDTDGCFQLESNGVKNVLRELKPSAFEDIVAVISLYRPGPMENIPNYIAAKHGKTAVAYPHPDLEPILKDTYGIIVYQEQIMQIASVMAGFSLGQADLLRRAVGKKKREVLQQQRELFVAGCLQKGYDERTSNEVYDLIVRFADYGFNRSHAVAYAVVAYRTAFLKANYPTEFMAALLTSWLHSGGKVAQYIDDCRRMGIQVLGPDVNESSYRFTVSDGKIRFALSAVKNVGISAIQTILQARQKGRFTDLLDFCRRIDLRACNKRVIESLIRSGAFDWMGKGRRSLLLALDEAVEKGGLLQKEQDAPQISLFGIMENSAGTEPFHYPEVDDFSQVERLEMEKELLGLYVSGHPLDRYRTAMTQHARHRIAELQEAEDGGTTTVAGRVRNMKMVQTRKGQAMAFLELEDLTAAVEVVVFPAVFAESGQILQNEPVLLVKGKLKIEDEEIRLLAESIKQLPPESDAAERDPVKRDRTLFIKVEPDQEEPSRLRTLKTCLSRHKGTVPVVLYYAKNKVTRQITERVQPEPELLQEIERIMGAGSVVLR</sequence>
<proteinExistence type="inferred from homology"/>
<comment type="subcellular location">
    <subcellularLocation>
        <location evidence="1">Cytoplasm</location>
    </subcellularLocation>
</comment>
<accession>A0ABV9Q1S2</accession>
<dbReference type="InterPro" id="IPR040982">
    <property type="entry name" value="DNA_pol3_finger"/>
</dbReference>
<dbReference type="NCBIfam" id="NF005298">
    <property type="entry name" value="PRK06826.1"/>
    <property type="match status" value="1"/>
</dbReference>